<dbReference type="EC" id="1.1.1.-" evidence="6"/>
<dbReference type="SUPFAM" id="SSF51735">
    <property type="entry name" value="NAD(P)-binding Rossmann-fold domains"/>
    <property type="match status" value="1"/>
</dbReference>
<comment type="similarity">
    <text evidence="1 3">Belongs to the D-isomer specific 2-hydroxyacid dehydrogenase family.</text>
</comment>
<evidence type="ECO:0000313" key="7">
    <source>
        <dbReference type="Proteomes" id="UP001595843"/>
    </source>
</evidence>
<evidence type="ECO:0000256" key="1">
    <source>
        <dbReference type="ARBA" id="ARBA00005854"/>
    </source>
</evidence>
<evidence type="ECO:0000259" key="5">
    <source>
        <dbReference type="Pfam" id="PF02826"/>
    </source>
</evidence>
<comment type="caution">
    <text evidence="6">The sequence shown here is derived from an EMBL/GenBank/DDBJ whole genome shotgun (WGS) entry which is preliminary data.</text>
</comment>
<protein>
    <submittedName>
        <fullName evidence="6">2-hydroxyacid dehydrogenase</fullName>
        <ecNumber evidence="6">1.1.1.-</ecNumber>
    </submittedName>
</protein>
<evidence type="ECO:0000256" key="3">
    <source>
        <dbReference type="RuleBase" id="RU003719"/>
    </source>
</evidence>
<dbReference type="InterPro" id="IPR029753">
    <property type="entry name" value="D-isomer_DH_CS"/>
</dbReference>
<evidence type="ECO:0000313" key="6">
    <source>
        <dbReference type="EMBL" id="MFC4076887.1"/>
    </source>
</evidence>
<reference evidence="7" key="1">
    <citation type="journal article" date="2019" name="Int. J. Syst. Evol. Microbiol.">
        <title>The Global Catalogue of Microorganisms (GCM) 10K type strain sequencing project: providing services to taxonomists for standard genome sequencing and annotation.</title>
        <authorList>
            <consortium name="The Broad Institute Genomics Platform"/>
            <consortium name="The Broad Institute Genome Sequencing Center for Infectious Disease"/>
            <person name="Wu L."/>
            <person name="Ma J."/>
        </authorList>
    </citation>
    <scope>NUCLEOTIDE SEQUENCE [LARGE SCALE GENOMIC DNA]</scope>
    <source>
        <strain evidence="7">IBRC-M 10813</strain>
    </source>
</reference>
<dbReference type="GO" id="GO:0016491">
    <property type="term" value="F:oxidoreductase activity"/>
    <property type="evidence" value="ECO:0007669"/>
    <property type="project" value="UniProtKB-KW"/>
</dbReference>
<dbReference type="Pfam" id="PF00389">
    <property type="entry name" value="2-Hacid_dh"/>
    <property type="match status" value="1"/>
</dbReference>
<dbReference type="InterPro" id="IPR029752">
    <property type="entry name" value="D-isomer_DH_CS1"/>
</dbReference>
<keyword evidence="2 3" id="KW-0560">Oxidoreductase</keyword>
<dbReference type="InterPro" id="IPR006140">
    <property type="entry name" value="D-isomer_DH_NAD-bd"/>
</dbReference>
<dbReference type="InterPro" id="IPR006139">
    <property type="entry name" value="D-isomer_2_OHA_DH_cat_dom"/>
</dbReference>
<dbReference type="InterPro" id="IPR036291">
    <property type="entry name" value="NAD(P)-bd_dom_sf"/>
</dbReference>
<dbReference type="Proteomes" id="UP001595843">
    <property type="component" value="Unassembled WGS sequence"/>
</dbReference>
<evidence type="ECO:0000256" key="2">
    <source>
        <dbReference type="ARBA" id="ARBA00023002"/>
    </source>
</evidence>
<feature type="domain" description="D-isomer specific 2-hydroxyacid dehydrogenase NAD-binding" evidence="5">
    <location>
        <begin position="114"/>
        <end position="291"/>
    </location>
</feature>
<sequence>MADGMRPRILVTRELPAAGMKLLEQYCEVETGGANRGLSRRELIGKLADKDGLVSLLTDQVDRPVMDASPRLKVISNYAVGYDNIDVEEATRRGIAVTNTPDVLTDSTADMAWALLMDVARRVTEGDRLNRAGGWTEWAPLFHLGKEVTGSTLGIVGMGRIGRAVARRAKGFDMKICYFSRTRLPEEEERSLGSQFLSLEELLATADFVSLHAPYTAETHHLIGRKELTAMKPTAYLINTARGALVDEEALVEAIRKREIAGAGLDVYEKEPKMAPGLSDLEQVVLAPHLGSATRETRDQMAATAAENVLSILLGKGKAHRVHA</sequence>
<feature type="domain" description="D-isomer specific 2-hydroxyacid dehydrogenase catalytic" evidence="4">
    <location>
        <begin position="9"/>
        <end position="322"/>
    </location>
</feature>
<dbReference type="PROSITE" id="PS00670">
    <property type="entry name" value="D_2_HYDROXYACID_DH_2"/>
    <property type="match status" value="1"/>
</dbReference>
<dbReference type="RefSeq" id="WP_380704230.1">
    <property type="nucleotide sequence ID" value="NZ_JBHSAP010000009.1"/>
</dbReference>
<keyword evidence="7" id="KW-1185">Reference proteome</keyword>
<evidence type="ECO:0000259" key="4">
    <source>
        <dbReference type="Pfam" id="PF00389"/>
    </source>
</evidence>
<name>A0ABV8JJB5_9BACL</name>
<dbReference type="CDD" id="cd05301">
    <property type="entry name" value="GDH"/>
    <property type="match status" value="1"/>
</dbReference>
<organism evidence="6 7">
    <name type="scientific">Salinithrix halophila</name>
    <dbReference type="NCBI Taxonomy" id="1485204"/>
    <lineage>
        <taxon>Bacteria</taxon>
        <taxon>Bacillati</taxon>
        <taxon>Bacillota</taxon>
        <taxon>Bacilli</taxon>
        <taxon>Bacillales</taxon>
        <taxon>Thermoactinomycetaceae</taxon>
        <taxon>Salinithrix</taxon>
    </lineage>
</organism>
<gene>
    <name evidence="6" type="ORF">ACFOUO_08690</name>
</gene>
<dbReference type="PROSITE" id="PS00065">
    <property type="entry name" value="D_2_HYDROXYACID_DH_1"/>
    <property type="match status" value="1"/>
</dbReference>
<dbReference type="PROSITE" id="PS00671">
    <property type="entry name" value="D_2_HYDROXYACID_DH_3"/>
    <property type="match status" value="1"/>
</dbReference>
<dbReference type="Gene3D" id="3.40.50.720">
    <property type="entry name" value="NAD(P)-binding Rossmann-like Domain"/>
    <property type="match status" value="2"/>
</dbReference>
<dbReference type="PANTHER" id="PTHR10996">
    <property type="entry name" value="2-HYDROXYACID DEHYDROGENASE-RELATED"/>
    <property type="match status" value="1"/>
</dbReference>
<accession>A0ABV8JJB5</accession>
<dbReference type="Pfam" id="PF02826">
    <property type="entry name" value="2-Hacid_dh_C"/>
    <property type="match status" value="1"/>
</dbReference>
<proteinExistence type="inferred from homology"/>
<dbReference type="SUPFAM" id="SSF52283">
    <property type="entry name" value="Formate/glycerate dehydrogenase catalytic domain-like"/>
    <property type="match status" value="1"/>
</dbReference>
<dbReference type="PANTHER" id="PTHR10996:SF283">
    <property type="entry name" value="GLYOXYLATE_HYDROXYPYRUVATE REDUCTASE B"/>
    <property type="match status" value="1"/>
</dbReference>
<dbReference type="EMBL" id="JBHSAP010000009">
    <property type="protein sequence ID" value="MFC4076887.1"/>
    <property type="molecule type" value="Genomic_DNA"/>
</dbReference>
<dbReference type="InterPro" id="IPR050223">
    <property type="entry name" value="D-isomer_2-hydroxyacid_DH"/>
</dbReference>